<dbReference type="Gene3D" id="3.40.50.150">
    <property type="entry name" value="Vaccinia Virus protein VP39"/>
    <property type="match status" value="1"/>
</dbReference>
<feature type="region of interest" description="Disordered" evidence="1">
    <location>
        <begin position="1"/>
        <end position="31"/>
    </location>
</feature>
<name>A0A7W8QNZ7_9ACTN</name>
<dbReference type="InterPro" id="IPR029063">
    <property type="entry name" value="SAM-dependent_MTases_sf"/>
</dbReference>
<sequence length="288" mass="31280">MSDHAAPQQSAQWAEPHGDPAVARISRRPADPVESARASRLWWDRTADEYQAEHGGFLQDSGFVWGPEGLTEDDAALLGPRSALRGARVLEIGCGAAQCARWLAAQGARVVGVDIALGQLRHSRRIDGRTGARTPVAQADAQRLPFADASFDLACSSFGAFPFLPDAPAALTEAARVLRPGGRLVFSVTHPVRWMFPDDPTEAGMTVVQSYFDRRPYIEEDAQGRAVYVEHHHTLGDWTAAITAAGLRLTALTEPEWPQDNRTAWGGWGPHRGRYVPGTAIFTAEKPA</sequence>
<organism evidence="3 4">
    <name type="scientific">Nocardiopsis composta</name>
    <dbReference type="NCBI Taxonomy" id="157465"/>
    <lineage>
        <taxon>Bacteria</taxon>
        <taxon>Bacillati</taxon>
        <taxon>Actinomycetota</taxon>
        <taxon>Actinomycetes</taxon>
        <taxon>Streptosporangiales</taxon>
        <taxon>Nocardiopsidaceae</taxon>
        <taxon>Nocardiopsis</taxon>
    </lineage>
</organism>
<dbReference type="CDD" id="cd02440">
    <property type="entry name" value="AdoMet_MTases"/>
    <property type="match status" value="1"/>
</dbReference>
<dbReference type="Pfam" id="PF08241">
    <property type="entry name" value="Methyltransf_11"/>
    <property type="match status" value="1"/>
</dbReference>
<protein>
    <submittedName>
        <fullName evidence="3">SAM-dependent methyltransferase</fullName>
    </submittedName>
</protein>
<evidence type="ECO:0000259" key="2">
    <source>
        <dbReference type="Pfam" id="PF08241"/>
    </source>
</evidence>
<dbReference type="GO" id="GO:0008757">
    <property type="term" value="F:S-adenosylmethionine-dependent methyltransferase activity"/>
    <property type="evidence" value="ECO:0007669"/>
    <property type="project" value="InterPro"/>
</dbReference>
<proteinExistence type="predicted"/>
<keyword evidence="3" id="KW-0489">Methyltransferase</keyword>
<dbReference type="Proteomes" id="UP000572635">
    <property type="component" value="Unassembled WGS sequence"/>
</dbReference>
<feature type="domain" description="Methyltransferase type 11" evidence="2">
    <location>
        <begin position="90"/>
        <end position="186"/>
    </location>
</feature>
<dbReference type="SUPFAM" id="SSF53335">
    <property type="entry name" value="S-adenosyl-L-methionine-dependent methyltransferases"/>
    <property type="match status" value="1"/>
</dbReference>
<evidence type="ECO:0000256" key="1">
    <source>
        <dbReference type="SAM" id="MobiDB-lite"/>
    </source>
</evidence>
<accession>A0A7W8QNZ7</accession>
<keyword evidence="3" id="KW-0808">Transferase</keyword>
<dbReference type="InterPro" id="IPR013216">
    <property type="entry name" value="Methyltransf_11"/>
</dbReference>
<dbReference type="PANTHER" id="PTHR43591">
    <property type="entry name" value="METHYLTRANSFERASE"/>
    <property type="match status" value="1"/>
</dbReference>
<dbReference type="RefSeq" id="WP_221331610.1">
    <property type="nucleotide sequence ID" value="NZ_BAAAJD010000065.1"/>
</dbReference>
<evidence type="ECO:0000313" key="3">
    <source>
        <dbReference type="EMBL" id="MBB5433789.1"/>
    </source>
</evidence>
<reference evidence="3 4" key="1">
    <citation type="submission" date="2020-08" db="EMBL/GenBank/DDBJ databases">
        <title>Sequencing the genomes of 1000 actinobacteria strains.</title>
        <authorList>
            <person name="Klenk H.-P."/>
        </authorList>
    </citation>
    <scope>NUCLEOTIDE SEQUENCE [LARGE SCALE GENOMIC DNA]</scope>
    <source>
        <strain evidence="3 4">DSM 44551</strain>
    </source>
</reference>
<keyword evidence="4" id="KW-1185">Reference proteome</keyword>
<dbReference type="EMBL" id="JACHDB010000001">
    <property type="protein sequence ID" value="MBB5433789.1"/>
    <property type="molecule type" value="Genomic_DNA"/>
</dbReference>
<evidence type="ECO:0000313" key="4">
    <source>
        <dbReference type="Proteomes" id="UP000572635"/>
    </source>
</evidence>
<gene>
    <name evidence="3" type="ORF">HDA36_003873</name>
</gene>
<dbReference type="GO" id="GO:0032259">
    <property type="term" value="P:methylation"/>
    <property type="evidence" value="ECO:0007669"/>
    <property type="project" value="UniProtKB-KW"/>
</dbReference>
<dbReference type="AlphaFoldDB" id="A0A7W8QNZ7"/>
<comment type="caution">
    <text evidence="3">The sequence shown here is derived from an EMBL/GenBank/DDBJ whole genome shotgun (WGS) entry which is preliminary data.</text>
</comment>